<dbReference type="PRINTS" id="PR00121">
    <property type="entry name" value="NAKATPASE"/>
</dbReference>
<feature type="transmembrane region" description="Helical" evidence="10">
    <location>
        <begin position="969"/>
        <end position="988"/>
    </location>
</feature>
<evidence type="ECO:0000259" key="11">
    <source>
        <dbReference type="SMART" id="SM00831"/>
    </source>
</evidence>
<dbReference type="SFLD" id="SFLDG00002">
    <property type="entry name" value="C1.7:_P-type_atpase_like"/>
    <property type="match status" value="1"/>
</dbReference>
<evidence type="ECO:0000256" key="6">
    <source>
        <dbReference type="ARBA" id="ARBA00022967"/>
    </source>
</evidence>
<dbReference type="InterPro" id="IPR044492">
    <property type="entry name" value="P_typ_ATPase_HD_dom"/>
</dbReference>
<proteinExistence type="predicted"/>
<dbReference type="InterPro" id="IPR036412">
    <property type="entry name" value="HAD-like_sf"/>
</dbReference>
<evidence type="ECO:0000256" key="2">
    <source>
        <dbReference type="ARBA" id="ARBA00022475"/>
    </source>
</evidence>
<keyword evidence="7 10" id="KW-1133">Transmembrane helix</keyword>
<evidence type="ECO:0000256" key="4">
    <source>
        <dbReference type="ARBA" id="ARBA00022741"/>
    </source>
</evidence>
<dbReference type="PRINTS" id="PR00119">
    <property type="entry name" value="CATATPASE"/>
</dbReference>
<evidence type="ECO:0000313" key="12">
    <source>
        <dbReference type="EMBL" id="TFJ86409.1"/>
    </source>
</evidence>
<dbReference type="OrthoDB" id="3352408at2759"/>
<keyword evidence="2" id="KW-1003">Cell membrane</keyword>
<gene>
    <name evidence="12" type="ORF">NSK_002066</name>
</gene>
<dbReference type="InterPro" id="IPR006068">
    <property type="entry name" value="ATPase_P-typ_cation-transptr_C"/>
</dbReference>
<dbReference type="InterPro" id="IPR023298">
    <property type="entry name" value="ATPase_P-typ_TM_dom_sf"/>
</dbReference>
<dbReference type="Pfam" id="PF13246">
    <property type="entry name" value="Cation_ATPase"/>
    <property type="match status" value="1"/>
</dbReference>
<dbReference type="Pfam" id="PF00690">
    <property type="entry name" value="Cation_ATPase_N"/>
    <property type="match status" value="1"/>
</dbReference>
<dbReference type="PANTHER" id="PTHR43294:SF21">
    <property type="entry name" value="CATION TRANSPORTING ATPASE"/>
    <property type="match status" value="1"/>
</dbReference>
<evidence type="ECO:0000256" key="1">
    <source>
        <dbReference type="ARBA" id="ARBA00004651"/>
    </source>
</evidence>
<dbReference type="GO" id="GO:0005524">
    <property type="term" value="F:ATP binding"/>
    <property type="evidence" value="ECO:0007669"/>
    <property type="project" value="UniProtKB-KW"/>
</dbReference>
<dbReference type="GO" id="GO:0016887">
    <property type="term" value="F:ATP hydrolysis activity"/>
    <property type="evidence" value="ECO:0007669"/>
    <property type="project" value="InterPro"/>
</dbReference>
<feature type="compositionally biased region" description="Basic and acidic residues" evidence="9">
    <location>
        <begin position="1065"/>
        <end position="1080"/>
    </location>
</feature>
<dbReference type="Pfam" id="PF00122">
    <property type="entry name" value="E1-E2_ATPase"/>
    <property type="match status" value="1"/>
</dbReference>
<dbReference type="InterPro" id="IPR023299">
    <property type="entry name" value="ATPase_P-typ_cyto_dom_N"/>
</dbReference>
<evidence type="ECO:0000256" key="5">
    <source>
        <dbReference type="ARBA" id="ARBA00022840"/>
    </source>
</evidence>
<feature type="transmembrane region" description="Helical" evidence="10">
    <location>
        <begin position="105"/>
        <end position="128"/>
    </location>
</feature>
<dbReference type="PANTHER" id="PTHR43294">
    <property type="entry name" value="SODIUM/POTASSIUM-TRANSPORTING ATPASE SUBUNIT ALPHA"/>
    <property type="match status" value="1"/>
</dbReference>
<dbReference type="SUPFAM" id="SSF81660">
    <property type="entry name" value="Metal cation-transporting ATPase, ATP-binding domain N"/>
    <property type="match status" value="1"/>
</dbReference>
<dbReference type="InterPro" id="IPR059000">
    <property type="entry name" value="ATPase_P-type_domA"/>
</dbReference>
<dbReference type="FunFam" id="3.40.50.1000:FF:000028">
    <property type="entry name" value="Calcium-transporting P-type ATPase, putative"/>
    <property type="match status" value="1"/>
</dbReference>
<accession>A0A4D9DCY5</accession>
<dbReference type="SFLD" id="SFLDF00027">
    <property type="entry name" value="p-type_atpase"/>
    <property type="match status" value="1"/>
</dbReference>
<evidence type="ECO:0000313" key="13">
    <source>
        <dbReference type="Proteomes" id="UP000355283"/>
    </source>
</evidence>
<dbReference type="Gene3D" id="2.70.150.10">
    <property type="entry name" value="Calcium-transporting ATPase, cytoplasmic transduction domain A"/>
    <property type="match status" value="1"/>
</dbReference>
<feature type="transmembrane region" description="Helical" evidence="10">
    <location>
        <begin position="77"/>
        <end position="99"/>
    </location>
</feature>
<dbReference type="InterPro" id="IPR050510">
    <property type="entry name" value="Cation_transp_ATPase_P-type"/>
</dbReference>
<keyword evidence="6" id="KW-1278">Translocase</keyword>
<dbReference type="InterPro" id="IPR001757">
    <property type="entry name" value="P_typ_ATPase"/>
</dbReference>
<keyword evidence="13" id="KW-1185">Reference proteome</keyword>
<feature type="transmembrane region" description="Helical" evidence="10">
    <location>
        <begin position="850"/>
        <end position="875"/>
    </location>
</feature>
<keyword evidence="5" id="KW-0067">ATP-binding</keyword>
<reference evidence="12 13" key="1">
    <citation type="submission" date="2019-01" db="EMBL/GenBank/DDBJ databases">
        <title>Nuclear Genome Assembly of the Microalgal Biofuel strain Nannochloropsis salina CCMP1776.</title>
        <authorList>
            <person name="Hovde B."/>
        </authorList>
    </citation>
    <scope>NUCLEOTIDE SEQUENCE [LARGE SCALE GENOMIC DNA]</scope>
    <source>
        <strain evidence="12 13">CCMP1776</strain>
    </source>
</reference>
<feature type="transmembrane region" description="Helical" evidence="10">
    <location>
        <begin position="273"/>
        <end position="294"/>
    </location>
</feature>
<dbReference type="InterPro" id="IPR008250">
    <property type="entry name" value="ATPase_P-typ_transduc_dom_A_sf"/>
</dbReference>
<comment type="caution">
    <text evidence="12">The sequence shown here is derived from an EMBL/GenBank/DDBJ whole genome shotgun (WGS) entry which is preliminary data.</text>
</comment>
<dbReference type="GO" id="GO:0005886">
    <property type="term" value="C:plasma membrane"/>
    <property type="evidence" value="ECO:0007669"/>
    <property type="project" value="UniProtKB-SubCell"/>
</dbReference>
<dbReference type="SUPFAM" id="SSF56784">
    <property type="entry name" value="HAD-like"/>
    <property type="match status" value="1"/>
</dbReference>
<evidence type="ECO:0000256" key="7">
    <source>
        <dbReference type="ARBA" id="ARBA00022989"/>
    </source>
</evidence>
<dbReference type="SMART" id="SM00831">
    <property type="entry name" value="Cation_ATPase_N"/>
    <property type="match status" value="1"/>
</dbReference>
<keyword evidence="3 10" id="KW-0812">Transmembrane</keyword>
<name>A0A4D9DCY5_9STRA</name>
<dbReference type="Proteomes" id="UP000355283">
    <property type="component" value="Unassembled WGS sequence"/>
</dbReference>
<dbReference type="Gene3D" id="3.40.1110.10">
    <property type="entry name" value="Calcium-transporting ATPase, cytoplasmic domain N"/>
    <property type="match status" value="1"/>
</dbReference>
<keyword evidence="8 10" id="KW-0472">Membrane</keyword>
<dbReference type="PROSITE" id="PS00154">
    <property type="entry name" value="ATPASE_E1_E2"/>
    <property type="match status" value="1"/>
</dbReference>
<dbReference type="NCBIfam" id="TIGR01494">
    <property type="entry name" value="ATPase_P-type"/>
    <property type="match status" value="2"/>
</dbReference>
<dbReference type="InterPro" id="IPR023214">
    <property type="entry name" value="HAD_sf"/>
</dbReference>
<dbReference type="Gene3D" id="3.40.50.1000">
    <property type="entry name" value="HAD superfamily/HAD-like"/>
    <property type="match status" value="1"/>
</dbReference>
<feature type="transmembrane region" description="Helical" evidence="10">
    <location>
        <begin position="898"/>
        <end position="917"/>
    </location>
</feature>
<dbReference type="SUPFAM" id="SSF81665">
    <property type="entry name" value="Calcium ATPase, transmembrane domain M"/>
    <property type="match status" value="1"/>
</dbReference>
<evidence type="ECO:0000256" key="3">
    <source>
        <dbReference type="ARBA" id="ARBA00022692"/>
    </source>
</evidence>
<evidence type="ECO:0000256" key="10">
    <source>
        <dbReference type="SAM" id="Phobius"/>
    </source>
</evidence>
<feature type="domain" description="Cation-transporting P-type ATPase N-terminal" evidence="11">
    <location>
        <begin position="30"/>
        <end position="104"/>
    </location>
</feature>
<dbReference type="SUPFAM" id="SSF81653">
    <property type="entry name" value="Calcium ATPase, transduction domain A"/>
    <property type="match status" value="1"/>
</dbReference>
<dbReference type="Pfam" id="PF00689">
    <property type="entry name" value="Cation_ATPase_C"/>
    <property type="match status" value="1"/>
</dbReference>
<evidence type="ECO:0000256" key="9">
    <source>
        <dbReference type="SAM" id="MobiDB-lite"/>
    </source>
</evidence>
<dbReference type="InterPro" id="IPR018303">
    <property type="entry name" value="ATPase_P-typ_P_site"/>
</dbReference>
<dbReference type="SFLD" id="SFLDS00003">
    <property type="entry name" value="Haloacid_Dehalogenase"/>
    <property type="match status" value="1"/>
</dbReference>
<comment type="subcellular location">
    <subcellularLocation>
        <location evidence="1">Cell membrane</location>
        <topology evidence="1">Multi-pass membrane protein</topology>
    </subcellularLocation>
</comment>
<feature type="transmembrane region" description="Helical" evidence="10">
    <location>
        <begin position="300"/>
        <end position="322"/>
    </location>
</feature>
<feature type="region of interest" description="Disordered" evidence="9">
    <location>
        <begin position="1053"/>
        <end position="1080"/>
    </location>
</feature>
<feature type="transmembrane region" description="Helical" evidence="10">
    <location>
        <begin position="937"/>
        <end position="957"/>
    </location>
</feature>
<dbReference type="InterPro" id="IPR004014">
    <property type="entry name" value="ATPase_P-typ_cation-transptr_N"/>
</dbReference>
<protein>
    <recommendedName>
        <fullName evidence="11">Cation-transporting P-type ATPase N-terminal domain-containing protein</fullName>
    </recommendedName>
</protein>
<sequence>MPVPEHEEMVQVKVQKATSVLEFTGMLMAAPYMIKGDDVVAFYKANLQEGLTSQEADRRRGLCGKNTLKGRRSLHPIFLFIHHLFNFMTLILFIAFALALAVSEYLMASVLGVVILVNAVIGFTQAYSSEKTIKALRRLSSPNARVLRDGHLQHLNADLLVPGDVIYLDTGDQIPADCRLVTCVAFASDEGLLTGESHVVNKNEHTLSHCHRGLEPTLMERKNMAFFGCVVARGRATGVVVATGMHTELGKVAHSIGERPAGRTQLQKQLEKLALGLFLFALVLGVVVWAANGFEADYETILYATALAVAMIPESLVSVVTLTMAIGVKRLAAANTFVRRLTALEALGTVTDICSDKTGTLTLSKMVAADIWLPRDAKVFVTGHGLEPVGAMFVSGREGNMMALEKLSSVSFMPALSALIKVSSLCNSSTLVECDGEWYGVGDATEVALTVLAKKARLDKALLIKERGHEFITEMCFDSILKRMSVVYRLNPLRNRMGGDKGRKEEGEMTMYTKGAFESVYPLCSHIRVDGRDQLIEHVKVNDFCDEVMQYRVDLMAQRGLRVLAFATRVISDEEKGAVLNYARADGDGGREELEKGLVFLGFVGLQDPPRRDTPGAVQTCREAGITVRMVTGDHPQTAAALAKQVNILKNRAEGGKEGGNIVMTSGHFDHLSDEALDNMPFLPAVVARCSPGTKVKLIKALHRRGRIVAMTGDGVNDAPSLRAADVGIAMGKCGSDVTKKAADIIIMDDHFATIEHAVEEGRRIGTNVVKFVCHLMSGNVGEVIILMIGLSFRGMDGRSVYPLSTLQILWINMITSTPPALGLACEPPEVDSMQKDPVEKGRLLRNPTLLVDISLYGFLIGVLSITNFLIVAFVDGDGVQHTSGCNLTLTPECEHIFRARAACFASTTLLLLLHAYNCKDLARSLRRVKYKNNKPLALAVGLGVFTLLPTFYIPYVHDKVFYQAPIDWEWGLVLGSVLVFLLLSEAYKRYLRPRVVQWDQALAHQRKERRMHVIELVDGGERVEKAVPKEGGKEGGMMQRVFRREASSFGVRSGWEEDEETEEEMKKEEAAAVIEDHVM</sequence>
<dbReference type="AlphaFoldDB" id="A0A4D9DCY5"/>
<evidence type="ECO:0000256" key="8">
    <source>
        <dbReference type="ARBA" id="ARBA00023136"/>
    </source>
</evidence>
<dbReference type="Gene3D" id="1.20.1110.10">
    <property type="entry name" value="Calcium-transporting ATPase, transmembrane domain"/>
    <property type="match status" value="1"/>
</dbReference>
<organism evidence="12 13">
    <name type="scientific">Nannochloropsis salina CCMP1776</name>
    <dbReference type="NCBI Taxonomy" id="1027361"/>
    <lineage>
        <taxon>Eukaryota</taxon>
        <taxon>Sar</taxon>
        <taxon>Stramenopiles</taxon>
        <taxon>Ochrophyta</taxon>
        <taxon>Eustigmatophyceae</taxon>
        <taxon>Eustigmatales</taxon>
        <taxon>Monodopsidaceae</taxon>
        <taxon>Microchloropsis</taxon>
        <taxon>Microchloropsis salina</taxon>
    </lineage>
</organism>
<keyword evidence="4" id="KW-0547">Nucleotide-binding</keyword>
<dbReference type="EMBL" id="SDOX01000008">
    <property type="protein sequence ID" value="TFJ86409.1"/>
    <property type="molecule type" value="Genomic_DNA"/>
</dbReference>